<proteinExistence type="predicted"/>
<keyword evidence="3" id="KW-1185">Reference proteome</keyword>
<comment type="caution">
    <text evidence="2">The sequence shown here is derived from an EMBL/GenBank/DDBJ whole genome shotgun (WGS) entry which is preliminary data.</text>
</comment>
<organism evidence="2 3">
    <name type="scientific">Alteromonas halophila</name>
    <dbReference type="NCBI Taxonomy" id="516698"/>
    <lineage>
        <taxon>Bacteria</taxon>
        <taxon>Pseudomonadati</taxon>
        <taxon>Pseudomonadota</taxon>
        <taxon>Gammaproteobacteria</taxon>
        <taxon>Alteromonadales</taxon>
        <taxon>Alteromonadaceae</taxon>
        <taxon>Alteromonas/Salinimonas group</taxon>
        <taxon>Alteromonas</taxon>
    </lineage>
</organism>
<dbReference type="InterPro" id="IPR017946">
    <property type="entry name" value="PLC-like_Pdiesterase_TIM-brl"/>
</dbReference>
<sequence length="239" mass="26872">MHIIGHRGASRDRPENTLSAFEEAFHQGADAIEFDTYQHDDTILVFHDRYLHRTTNGQGRFKDSSLADLRHLDAGHGQTIPLLSEALLCIPADAWCNIEIKSLRDTQQWLEQLDKAITSARVSADRLLISSFNHHWLTDIKHHRPYLTIGALTASYTRNSIVDATAISASTLHVALDVITPEYVRDAHNAGLKVYVYTVDGHLDMLELESWGVDGIFTNVPAFARHVLHDEPHPALYHG</sequence>
<reference evidence="2" key="1">
    <citation type="journal article" date="2014" name="Int. J. Syst. Evol. Microbiol.">
        <title>Complete genome sequence of Corynebacterium casei LMG S-19264T (=DSM 44701T), isolated from a smear-ripened cheese.</title>
        <authorList>
            <consortium name="US DOE Joint Genome Institute (JGI-PGF)"/>
            <person name="Walter F."/>
            <person name="Albersmeier A."/>
            <person name="Kalinowski J."/>
            <person name="Ruckert C."/>
        </authorList>
    </citation>
    <scope>NUCLEOTIDE SEQUENCE</scope>
    <source>
        <strain evidence="2">KCTC 22164</strain>
    </source>
</reference>
<dbReference type="Gene3D" id="3.20.20.190">
    <property type="entry name" value="Phosphatidylinositol (PI) phosphodiesterase"/>
    <property type="match status" value="1"/>
</dbReference>
<dbReference type="PROSITE" id="PS51704">
    <property type="entry name" value="GP_PDE"/>
    <property type="match status" value="1"/>
</dbReference>
<dbReference type="Pfam" id="PF03009">
    <property type="entry name" value="GDPD"/>
    <property type="match status" value="1"/>
</dbReference>
<dbReference type="PANTHER" id="PTHR46211">
    <property type="entry name" value="GLYCEROPHOSPHORYL DIESTER PHOSPHODIESTERASE"/>
    <property type="match status" value="1"/>
</dbReference>
<dbReference type="InterPro" id="IPR030395">
    <property type="entry name" value="GP_PDE_dom"/>
</dbReference>
<protein>
    <submittedName>
        <fullName evidence="2">Glycerophosphoryl diester phosphodiesterase</fullName>
    </submittedName>
</protein>
<evidence type="ECO:0000259" key="1">
    <source>
        <dbReference type="PROSITE" id="PS51704"/>
    </source>
</evidence>
<dbReference type="EMBL" id="BMXP01000002">
    <property type="protein sequence ID" value="GGW79139.1"/>
    <property type="molecule type" value="Genomic_DNA"/>
</dbReference>
<evidence type="ECO:0000313" key="2">
    <source>
        <dbReference type="EMBL" id="GGW79139.1"/>
    </source>
</evidence>
<name>A0A918JG14_9ALTE</name>
<dbReference type="RefSeq" id="WP_189403987.1">
    <property type="nucleotide sequence ID" value="NZ_BMXP01000002.1"/>
</dbReference>
<accession>A0A918JG14</accession>
<dbReference type="AlphaFoldDB" id="A0A918JG14"/>
<gene>
    <name evidence="2" type="ORF">GCM10007391_09790</name>
</gene>
<dbReference type="SUPFAM" id="SSF51695">
    <property type="entry name" value="PLC-like phosphodiesterases"/>
    <property type="match status" value="1"/>
</dbReference>
<feature type="domain" description="GP-PDE" evidence="1">
    <location>
        <begin position="1"/>
        <end position="228"/>
    </location>
</feature>
<dbReference type="PANTHER" id="PTHR46211:SF14">
    <property type="entry name" value="GLYCEROPHOSPHODIESTER PHOSPHODIESTERASE"/>
    <property type="match status" value="1"/>
</dbReference>
<dbReference type="GO" id="GO:0008081">
    <property type="term" value="F:phosphoric diester hydrolase activity"/>
    <property type="evidence" value="ECO:0007669"/>
    <property type="project" value="InterPro"/>
</dbReference>
<evidence type="ECO:0000313" key="3">
    <source>
        <dbReference type="Proteomes" id="UP000631300"/>
    </source>
</evidence>
<reference evidence="2" key="2">
    <citation type="submission" date="2020-09" db="EMBL/GenBank/DDBJ databases">
        <authorList>
            <person name="Sun Q."/>
            <person name="Kim S."/>
        </authorList>
    </citation>
    <scope>NUCLEOTIDE SEQUENCE</scope>
    <source>
        <strain evidence="2">KCTC 22164</strain>
    </source>
</reference>
<dbReference type="Proteomes" id="UP000631300">
    <property type="component" value="Unassembled WGS sequence"/>
</dbReference>
<dbReference type="GO" id="GO:0006629">
    <property type="term" value="P:lipid metabolic process"/>
    <property type="evidence" value="ECO:0007669"/>
    <property type="project" value="InterPro"/>
</dbReference>